<dbReference type="InterPro" id="IPR003661">
    <property type="entry name" value="HisK_dim/P_dom"/>
</dbReference>
<sequence>MKRIVYQLVCIVIGCLFTLSSNGQTAKIDSLTNLIPGLRGTELCQVYLDLAKEYNFVDPRQVIYYANLALPIAEQQKDKVQQSMAYQRLGAGYIFSGEFEQGYQVSEKALKLAREVDDGMSIIGALNAMAACHMNLGEYPKALELFREALTIAEKIDAVEAQASIELNIGAALTTQGDRTNGLLYLFKALKYYENRGDHPTLARILNNIAVNYHYWKDYNRALDYYLKTLEAYQSMDDRAGQIIVLNNIGEIYKDKREFAKAVDFFDRVVQVADSSELSTFYKAYGWVGLAEAYMEMGEFEKSSVNVSQALAVFEKVKMQEGIATANLIRAQLSLKNNQPEAGLVQVNRCLEIAQASGVVDLEQKAYRVRAQIYKMQNRFKLAYDDVDRYATMSDTLYRTEIAEKFADIRAAIEITKKQNEIELLQMDNQIMDLKIKRQHSSTVILMLIVLSLFVVSLVMFGYLKSRKRVNELLTEKNSKIRIQHEELMKVNETKDKFMSIIGHDLRNPIGAFKDVISQLADFPEMFTDELRQQIVKELREEAESTYFLLDNLLSWAKNQKDAISFKPEKLDLRRVVKSNIQLNNRLLEAKSIAFTSDLEGELLALADHNMVNLVLRNLISNAIKFTNDGGQIQIVGREEQNLLVISVKDNGVGIAEEDLPLVFDPVRHLSTYGTKHEKGSGLGLLLCKEFVEINGGTITVDSHKGVGSTFTFTLQKLTGEDLDYSTTESGKVNGSKVV</sequence>
<feature type="signal peptide" evidence="8">
    <location>
        <begin position="1"/>
        <end position="26"/>
    </location>
</feature>
<evidence type="ECO:0000256" key="1">
    <source>
        <dbReference type="ARBA" id="ARBA00000085"/>
    </source>
</evidence>
<dbReference type="EC" id="2.7.13.3" evidence="2"/>
<dbReference type="Gene3D" id="1.10.287.130">
    <property type="match status" value="1"/>
</dbReference>
<keyword evidence="11" id="KW-1185">Reference proteome</keyword>
<evidence type="ECO:0000256" key="5">
    <source>
        <dbReference type="ARBA" id="ARBA00022777"/>
    </source>
</evidence>
<comment type="caution">
    <text evidence="10">The sequence shown here is derived from an EMBL/GenBank/DDBJ whole genome shotgun (WGS) entry which is preliminary data.</text>
</comment>
<dbReference type="OrthoDB" id="1116352at2"/>
<proteinExistence type="predicted"/>
<keyword evidence="7" id="KW-1133">Transmembrane helix</keyword>
<dbReference type="SUPFAM" id="SSF55874">
    <property type="entry name" value="ATPase domain of HSP90 chaperone/DNA topoisomerase II/histidine kinase"/>
    <property type="match status" value="1"/>
</dbReference>
<dbReference type="CDD" id="cd00082">
    <property type="entry name" value="HisKA"/>
    <property type="match status" value="1"/>
</dbReference>
<organism evidence="10 11">
    <name type="scientific">Mangrovibacterium marinum</name>
    <dbReference type="NCBI Taxonomy" id="1639118"/>
    <lineage>
        <taxon>Bacteria</taxon>
        <taxon>Pseudomonadati</taxon>
        <taxon>Bacteroidota</taxon>
        <taxon>Bacteroidia</taxon>
        <taxon>Marinilabiliales</taxon>
        <taxon>Prolixibacteraceae</taxon>
        <taxon>Mangrovibacterium</taxon>
    </lineage>
</organism>
<dbReference type="GO" id="GO:0009927">
    <property type="term" value="F:histidine phosphotransfer kinase activity"/>
    <property type="evidence" value="ECO:0007669"/>
    <property type="project" value="TreeGrafter"/>
</dbReference>
<dbReference type="AlphaFoldDB" id="A0A2T5C1P9"/>
<feature type="repeat" description="TPR" evidence="6">
    <location>
        <begin position="243"/>
        <end position="276"/>
    </location>
</feature>
<evidence type="ECO:0000313" key="10">
    <source>
        <dbReference type="EMBL" id="PTN08532.1"/>
    </source>
</evidence>
<dbReference type="SMART" id="SM00028">
    <property type="entry name" value="TPR"/>
    <property type="match status" value="7"/>
</dbReference>
<feature type="transmembrane region" description="Helical" evidence="7">
    <location>
        <begin position="444"/>
        <end position="464"/>
    </location>
</feature>
<dbReference type="GO" id="GO:0000155">
    <property type="term" value="F:phosphorelay sensor kinase activity"/>
    <property type="evidence" value="ECO:0007669"/>
    <property type="project" value="InterPro"/>
</dbReference>
<dbReference type="InterPro" id="IPR004358">
    <property type="entry name" value="Sig_transdc_His_kin-like_C"/>
</dbReference>
<comment type="catalytic activity">
    <reaction evidence="1">
        <text>ATP + protein L-histidine = ADP + protein N-phospho-L-histidine.</text>
        <dbReference type="EC" id="2.7.13.3"/>
    </reaction>
</comment>
<dbReference type="SMART" id="SM00387">
    <property type="entry name" value="HATPase_c"/>
    <property type="match status" value="1"/>
</dbReference>
<dbReference type="Pfam" id="PF13181">
    <property type="entry name" value="TPR_8"/>
    <property type="match status" value="1"/>
</dbReference>
<dbReference type="InterPro" id="IPR019734">
    <property type="entry name" value="TPR_rpt"/>
</dbReference>
<evidence type="ECO:0000259" key="9">
    <source>
        <dbReference type="PROSITE" id="PS50109"/>
    </source>
</evidence>
<reference evidence="10 11" key="1">
    <citation type="submission" date="2018-04" db="EMBL/GenBank/DDBJ databases">
        <title>Genomic Encyclopedia of Archaeal and Bacterial Type Strains, Phase II (KMG-II): from individual species to whole genera.</title>
        <authorList>
            <person name="Goeker M."/>
        </authorList>
    </citation>
    <scope>NUCLEOTIDE SEQUENCE [LARGE SCALE GENOMIC DNA]</scope>
    <source>
        <strain evidence="10 11">DSM 28823</strain>
    </source>
</reference>
<feature type="repeat" description="TPR" evidence="6">
    <location>
        <begin position="123"/>
        <end position="156"/>
    </location>
</feature>
<dbReference type="InterPro" id="IPR003594">
    <property type="entry name" value="HATPase_dom"/>
</dbReference>
<dbReference type="GO" id="GO:0005886">
    <property type="term" value="C:plasma membrane"/>
    <property type="evidence" value="ECO:0007669"/>
    <property type="project" value="TreeGrafter"/>
</dbReference>
<keyword evidence="5" id="KW-0418">Kinase</keyword>
<keyword evidence="6" id="KW-0802">TPR repeat</keyword>
<evidence type="ECO:0000256" key="3">
    <source>
        <dbReference type="ARBA" id="ARBA00022553"/>
    </source>
</evidence>
<keyword evidence="8" id="KW-0732">Signal</keyword>
<feature type="domain" description="Histidine kinase" evidence="9">
    <location>
        <begin position="501"/>
        <end position="719"/>
    </location>
</feature>
<keyword evidence="7" id="KW-0812">Transmembrane</keyword>
<name>A0A2T5C1P9_9BACT</name>
<feature type="chain" id="PRO_5015787413" description="histidine kinase" evidence="8">
    <location>
        <begin position="27"/>
        <end position="739"/>
    </location>
</feature>
<protein>
    <recommendedName>
        <fullName evidence="2">histidine kinase</fullName>
        <ecNumber evidence="2">2.7.13.3</ecNumber>
    </recommendedName>
</protein>
<dbReference type="PROSITE" id="PS51257">
    <property type="entry name" value="PROKAR_LIPOPROTEIN"/>
    <property type="match status" value="1"/>
</dbReference>
<keyword evidence="4" id="KW-0808">Transferase</keyword>
<dbReference type="SUPFAM" id="SSF48452">
    <property type="entry name" value="TPR-like"/>
    <property type="match status" value="3"/>
</dbReference>
<dbReference type="InterPro" id="IPR036890">
    <property type="entry name" value="HATPase_C_sf"/>
</dbReference>
<dbReference type="EMBL" id="QAAD01000008">
    <property type="protein sequence ID" value="PTN08532.1"/>
    <property type="molecule type" value="Genomic_DNA"/>
</dbReference>
<dbReference type="Pfam" id="PF13424">
    <property type="entry name" value="TPR_12"/>
    <property type="match status" value="2"/>
</dbReference>
<evidence type="ECO:0000256" key="8">
    <source>
        <dbReference type="SAM" id="SignalP"/>
    </source>
</evidence>
<dbReference type="InterPro" id="IPR036097">
    <property type="entry name" value="HisK_dim/P_sf"/>
</dbReference>
<dbReference type="FunFam" id="3.30.565.10:FF:000006">
    <property type="entry name" value="Sensor histidine kinase WalK"/>
    <property type="match status" value="1"/>
</dbReference>
<dbReference type="RefSeq" id="WP_107822337.1">
    <property type="nucleotide sequence ID" value="NZ_QAAD01000008.1"/>
</dbReference>
<dbReference type="InterPro" id="IPR011990">
    <property type="entry name" value="TPR-like_helical_dom_sf"/>
</dbReference>
<dbReference type="Gene3D" id="1.25.40.10">
    <property type="entry name" value="Tetratricopeptide repeat domain"/>
    <property type="match status" value="2"/>
</dbReference>
<accession>A0A2T5C1P9</accession>
<dbReference type="SUPFAM" id="SSF47384">
    <property type="entry name" value="Homodimeric domain of signal transducing histidine kinase"/>
    <property type="match status" value="1"/>
</dbReference>
<dbReference type="PANTHER" id="PTHR43047">
    <property type="entry name" value="TWO-COMPONENT HISTIDINE PROTEIN KINASE"/>
    <property type="match status" value="1"/>
</dbReference>
<evidence type="ECO:0000256" key="7">
    <source>
        <dbReference type="SAM" id="Phobius"/>
    </source>
</evidence>
<dbReference type="PROSITE" id="PS50005">
    <property type="entry name" value="TPR"/>
    <property type="match status" value="2"/>
</dbReference>
<evidence type="ECO:0000256" key="2">
    <source>
        <dbReference type="ARBA" id="ARBA00012438"/>
    </source>
</evidence>
<dbReference type="Proteomes" id="UP000243525">
    <property type="component" value="Unassembled WGS sequence"/>
</dbReference>
<dbReference type="Pfam" id="PF02518">
    <property type="entry name" value="HATPase_c"/>
    <property type="match status" value="1"/>
</dbReference>
<evidence type="ECO:0000256" key="4">
    <source>
        <dbReference type="ARBA" id="ARBA00022679"/>
    </source>
</evidence>
<dbReference type="CDD" id="cd00075">
    <property type="entry name" value="HATPase"/>
    <property type="match status" value="1"/>
</dbReference>
<dbReference type="PANTHER" id="PTHR43047:SF72">
    <property type="entry name" value="OSMOSENSING HISTIDINE PROTEIN KINASE SLN1"/>
    <property type="match status" value="1"/>
</dbReference>
<gene>
    <name evidence="10" type="ORF">C8N47_10889</name>
</gene>
<dbReference type="PRINTS" id="PR00344">
    <property type="entry name" value="BCTRLSENSOR"/>
</dbReference>
<dbReference type="PROSITE" id="PS50109">
    <property type="entry name" value="HIS_KIN"/>
    <property type="match status" value="1"/>
</dbReference>
<keyword evidence="3" id="KW-0597">Phosphoprotein</keyword>
<evidence type="ECO:0000313" key="11">
    <source>
        <dbReference type="Proteomes" id="UP000243525"/>
    </source>
</evidence>
<evidence type="ECO:0000256" key="6">
    <source>
        <dbReference type="PROSITE-ProRule" id="PRU00339"/>
    </source>
</evidence>
<dbReference type="InterPro" id="IPR005467">
    <property type="entry name" value="His_kinase_dom"/>
</dbReference>
<dbReference type="Gene3D" id="3.30.565.10">
    <property type="entry name" value="Histidine kinase-like ATPase, C-terminal domain"/>
    <property type="match status" value="1"/>
</dbReference>
<keyword evidence="7" id="KW-0472">Membrane</keyword>